<dbReference type="GO" id="GO:0048266">
    <property type="term" value="P:behavioral response to pain"/>
    <property type="evidence" value="ECO:0007669"/>
    <property type="project" value="TreeGrafter"/>
</dbReference>
<name>A0A8J6AD41_GALPY</name>
<evidence type="ECO:0000256" key="11">
    <source>
        <dbReference type="RuleBase" id="RU000688"/>
    </source>
</evidence>
<keyword evidence="5 11" id="KW-0297">G-protein coupled receptor</keyword>
<accession>A0A8J6AD41</accession>
<dbReference type="Proteomes" id="UP000700334">
    <property type="component" value="Unassembled WGS sequence"/>
</dbReference>
<dbReference type="AlphaFoldDB" id="A0A8J6AD41"/>
<dbReference type="PROSITE" id="PS00237">
    <property type="entry name" value="G_PROTEIN_RECEP_F1_1"/>
    <property type="match status" value="1"/>
</dbReference>
<dbReference type="GO" id="GO:0004930">
    <property type="term" value="F:G protein-coupled receptor activity"/>
    <property type="evidence" value="ECO:0007669"/>
    <property type="project" value="UniProtKB-KW"/>
</dbReference>
<feature type="transmembrane region" description="Helical" evidence="13">
    <location>
        <begin position="239"/>
        <end position="264"/>
    </location>
</feature>
<keyword evidence="8 11" id="KW-0675">Receptor</keyword>
<proteinExistence type="inferred from homology"/>
<evidence type="ECO:0000256" key="3">
    <source>
        <dbReference type="ARBA" id="ARBA00022692"/>
    </source>
</evidence>
<dbReference type="PRINTS" id="PR01157">
    <property type="entry name" value="P2YPURNOCPTR"/>
</dbReference>
<evidence type="ECO:0000256" key="6">
    <source>
        <dbReference type="ARBA" id="ARBA00023136"/>
    </source>
</evidence>
<evidence type="ECO:0000256" key="2">
    <source>
        <dbReference type="ARBA" id="ARBA00022475"/>
    </source>
</evidence>
<feature type="transmembrane region" description="Helical" evidence="13">
    <location>
        <begin position="63"/>
        <end position="88"/>
    </location>
</feature>
<feature type="domain" description="G-protein coupled receptors family 1 profile" evidence="14">
    <location>
        <begin position="43"/>
        <end position="303"/>
    </location>
</feature>
<evidence type="ECO:0000256" key="12">
    <source>
        <dbReference type="SAM" id="MobiDB-lite"/>
    </source>
</evidence>
<dbReference type="FunFam" id="1.20.1070.10:FF:000017">
    <property type="entry name" value="lysophosphatidic acid receptor 4"/>
    <property type="match status" value="1"/>
</dbReference>
<organism evidence="15 16">
    <name type="scientific">Galemys pyrenaicus</name>
    <name type="common">Iberian desman</name>
    <name type="synonym">Pyrenean desman</name>
    <dbReference type="NCBI Taxonomy" id="202257"/>
    <lineage>
        <taxon>Eukaryota</taxon>
        <taxon>Metazoa</taxon>
        <taxon>Chordata</taxon>
        <taxon>Craniata</taxon>
        <taxon>Vertebrata</taxon>
        <taxon>Euteleostomi</taxon>
        <taxon>Mammalia</taxon>
        <taxon>Eutheria</taxon>
        <taxon>Laurasiatheria</taxon>
        <taxon>Eulipotyphla</taxon>
        <taxon>Talpidae</taxon>
        <taxon>Galemys</taxon>
    </lineage>
</organism>
<comment type="similarity">
    <text evidence="11">Belongs to the G-protein coupled receptor 1 family.</text>
</comment>
<evidence type="ECO:0000256" key="8">
    <source>
        <dbReference type="ARBA" id="ARBA00023170"/>
    </source>
</evidence>
<dbReference type="GO" id="GO:0005886">
    <property type="term" value="C:plasma membrane"/>
    <property type="evidence" value="ECO:0007669"/>
    <property type="project" value="UniProtKB-SubCell"/>
</dbReference>
<gene>
    <name evidence="15" type="ORF">J0S82_008062</name>
</gene>
<feature type="transmembrane region" description="Helical" evidence="13">
    <location>
        <begin position="284"/>
        <end position="305"/>
    </location>
</feature>
<feature type="transmembrane region" description="Helical" evidence="13">
    <location>
        <begin position="30"/>
        <end position="51"/>
    </location>
</feature>
<keyword evidence="4 13" id="KW-1133">Transmembrane helix</keyword>
<dbReference type="InterPro" id="IPR017452">
    <property type="entry name" value="GPCR_Rhodpsn_7TM"/>
</dbReference>
<dbReference type="OrthoDB" id="5781782at2759"/>
<dbReference type="SUPFAM" id="SSF81321">
    <property type="entry name" value="Family A G protein-coupled receptor-like"/>
    <property type="match status" value="1"/>
</dbReference>
<protein>
    <submittedName>
        <fullName evidence="15">Lysophosphatidic acid receptor 5</fullName>
    </submittedName>
</protein>
<evidence type="ECO:0000259" key="14">
    <source>
        <dbReference type="PROSITE" id="PS50262"/>
    </source>
</evidence>
<feature type="transmembrane region" description="Helical" evidence="13">
    <location>
        <begin position="141"/>
        <end position="162"/>
    </location>
</feature>
<evidence type="ECO:0000313" key="15">
    <source>
        <dbReference type="EMBL" id="KAG8509119.1"/>
    </source>
</evidence>
<sequence>MPCYCCFNNSSNQSLPSECHHYQNTHYLHMVFYSLVLATGLPLNALALWIFTRAIRVESVVSIYMCNLAASDLLFTLSLPLRISYYALHSWVLPSFLCQVAGAIFQMNMYGSCLFLTLINVDRYVAIVHPLRLRHLRRPRIARLLCLGIWLLILVFAVPTVIVHKPTESSRDNNNRTTLRCFEGFHSEIWRGRLLPLVVLAETLGFLLPLGAVVYSSGRVFWTLARPDATRSQRRRKTVRLLLANLVIFLLCFVPYNATLGVYGLLRGNLVEAPLKVCCQVRNVLMVLVLLASSNCVLDPLVYYFSAEGFRNILRDMSTPVRARTLVTNGVPGTVSYRSTEITQDSSLTASKGLLRSSDPDPGGPFTLPPEDSAL</sequence>
<keyword evidence="9" id="KW-0325">Glycoprotein</keyword>
<evidence type="ECO:0000256" key="1">
    <source>
        <dbReference type="ARBA" id="ARBA00004651"/>
    </source>
</evidence>
<dbReference type="Gene3D" id="1.20.1070.10">
    <property type="entry name" value="Rhodopsin 7-helix transmembrane proteins"/>
    <property type="match status" value="1"/>
</dbReference>
<keyword evidence="3 11" id="KW-0812">Transmembrane</keyword>
<keyword evidence="2" id="KW-1003">Cell membrane</keyword>
<dbReference type="EMBL" id="JAGFMF010011958">
    <property type="protein sequence ID" value="KAG8509119.1"/>
    <property type="molecule type" value="Genomic_DNA"/>
</dbReference>
<dbReference type="InterPro" id="IPR000276">
    <property type="entry name" value="GPCR_Rhodpsn"/>
</dbReference>
<keyword evidence="10 11" id="KW-0807">Transducer</keyword>
<dbReference type="Pfam" id="PF00001">
    <property type="entry name" value="7tm_1"/>
    <property type="match status" value="1"/>
</dbReference>
<feature type="region of interest" description="Disordered" evidence="12">
    <location>
        <begin position="351"/>
        <end position="375"/>
    </location>
</feature>
<reference evidence="15" key="1">
    <citation type="journal article" date="2021" name="Evol. Appl.">
        <title>The genome of the Pyrenean desman and the effects of bottlenecks and inbreeding on the genomic landscape of an endangered species.</title>
        <authorList>
            <person name="Escoda L."/>
            <person name="Castresana J."/>
        </authorList>
    </citation>
    <scope>NUCLEOTIDE SEQUENCE</scope>
    <source>
        <strain evidence="15">IBE-C5619</strain>
    </source>
</reference>
<comment type="caution">
    <text evidence="15">The sequence shown here is derived from an EMBL/GenBank/DDBJ whole genome shotgun (WGS) entry which is preliminary data.</text>
</comment>
<evidence type="ECO:0000256" key="9">
    <source>
        <dbReference type="ARBA" id="ARBA00023180"/>
    </source>
</evidence>
<evidence type="ECO:0000313" key="16">
    <source>
        <dbReference type="Proteomes" id="UP000700334"/>
    </source>
</evidence>
<evidence type="ECO:0000256" key="4">
    <source>
        <dbReference type="ARBA" id="ARBA00022989"/>
    </source>
</evidence>
<keyword evidence="16" id="KW-1185">Reference proteome</keyword>
<evidence type="ECO:0000256" key="7">
    <source>
        <dbReference type="ARBA" id="ARBA00023157"/>
    </source>
</evidence>
<keyword evidence="6 13" id="KW-0472">Membrane</keyword>
<evidence type="ECO:0000256" key="10">
    <source>
        <dbReference type="ARBA" id="ARBA00023224"/>
    </source>
</evidence>
<dbReference type="PANTHER" id="PTHR24234:SF6">
    <property type="entry name" value="LYSOPHOSPHATIDIC ACID RECEPTOR 5"/>
    <property type="match status" value="1"/>
</dbReference>
<feature type="transmembrane region" description="Helical" evidence="13">
    <location>
        <begin position="194"/>
        <end position="218"/>
    </location>
</feature>
<dbReference type="PROSITE" id="PS50262">
    <property type="entry name" value="G_PROTEIN_RECEP_F1_2"/>
    <property type="match status" value="1"/>
</dbReference>
<evidence type="ECO:0000256" key="13">
    <source>
        <dbReference type="SAM" id="Phobius"/>
    </source>
</evidence>
<keyword evidence="7" id="KW-1015">Disulfide bond</keyword>
<feature type="transmembrane region" description="Helical" evidence="13">
    <location>
        <begin position="100"/>
        <end position="121"/>
    </location>
</feature>
<dbReference type="PANTHER" id="PTHR24234">
    <property type="entry name" value="LYSOPHOSPHATIDIC ACID RECEPTOR 5/SPHINGOSYLPHOSPHORYLCHOLINE RECEPTOR"/>
    <property type="match status" value="1"/>
</dbReference>
<comment type="subcellular location">
    <subcellularLocation>
        <location evidence="1">Cell membrane</location>
        <topology evidence="1">Multi-pass membrane protein</topology>
    </subcellularLocation>
</comment>
<evidence type="ECO:0000256" key="5">
    <source>
        <dbReference type="ARBA" id="ARBA00023040"/>
    </source>
</evidence>
<dbReference type="PRINTS" id="PR00237">
    <property type="entry name" value="GPCRRHODOPSN"/>
</dbReference>